<feature type="transmembrane region" description="Helical" evidence="8">
    <location>
        <begin position="267"/>
        <end position="293"/>
    </location>
</feature>
<dbReference type="CDD" id="cd11484">
    <property type="entry name" value="SLC-NCS1sbd_CobB-like"/>
    <property type="match status" value="1"/>
</dbReference>
<feature type="transmembrane region" description="Helical" evidence="8">
    <location>
        <begin position="196"/>
        <end position="213"/>
    </location>
</feature>
<feature type="transmembrane region" description="Helical" evidence="8">
    <location>
        <begin position="225"/>
        <end position="247"/>
    </location>
</feature>
<dbReference type="InterPro" id="IPR026030">
    <property type="entry name" value="Pur-cyt_permease_Fcy2/21/22"/>
</dbReference>
<dbReference type="Gene3D" id="1.10.4160.10">
    <property type="entry name" value="Hydantoin permease"/>
    <property type="match status" value="1"/>
</dbReference>
<evidence type="ECO:0000313" key="9">
    <source>
        <dbReference type="EMBL" id="ALL70893.1"/>
    </source>
</evidence>
<accession>A0A0N7JW33</accession>
<feature type="transmembrane region" description="Helical" evidence="8">
    <location>
        <begin position="61"/>
        <end position="81"/>
    </location>
</feature>
<feature type="transmembrane region" description="Helical" evidence="8">
    <location>
        <begin position="463"/>
        <end position="480"/>
    </location>
</feature>
<feature type="transmembrane region" description="Helical" evidence="8">
    <location>
        <begin position="128"/>
        <end position="154"/>
    </location>
</feature>
<dbReference type="GO" id="GO:0022857">
    <property type="term" value="F:transmembrane transporter activity"/>
    <property type="evidence" value="ECO:0007669"/>
    <property type="project" value="InterPro"/>
</dbReference>
<evidence type="ECO:0000256" key="4">
    <source>
        <dbReference type="ARBA" id="ARBA00022692"/>
    </source>
</evidence>
<feature type="transmembrane region" description="Helical" evidence="8">
    <location>
        <begin position="166"/>
        <end position="190"/>
    </location>
</feature>
<evidence type="ECO:0000313" key="10">
    <source>
        <dbReference type="Proteomes" id="UP000019146"/>
    </source>
</evidence>
<comment type="subcellular location">
    <subcellularLocation>
        <location evidence="1">Membrane</location>
        <topology evidence="1">Multi-pass membrane protein</topology>
    </subcellularLocation>
</comment>
<name>A0A0N7JW33_9BURK</name>
<dbReference type="GO" id="GO:0005886">
    <property type="term" value="C:plasma membrane"/>
    <property type="evidence" value="ECO:0007669"/>
    <property type="project" value="TreeGrafter"/>
</dbReference>
<evidence type="ECO:0000256" key="2">
    <source>
        <dbReference type="ARBA" id="ARBA00008974"/>
    </source>
</evidence>
<evidence type="ECO:0000256" key="6">
    <source>
        <dbReference type="ARBA" id="ARBA00023136"/>
    </source>
</evidence>
<geneLocation type="plasmid" evidence="10"/>
<gene>
    <name evidence="9" type="ORF">K788_0007007</name>
</gene>
<feature type="transmembrane region" description="Helical" evidence="8">
    <location>
        <begin position="88"/>
        <end position="108"/>
    </location>
</feature>
<proteinExistence type="inferred from homology"/>
<dbReference type="PANTHER" id="PTHR31806:SF1">
    <property type="entry name" value="PURINE-CYTOSINE PERMEASE FCY2-RELATED"/>
    <property type="match status" value="1"/>
</dbReference>
<feature type="transmembrane region" description="Helical" evidence="8">
    <location>
        <begin position="426"/>
        <end position="443"/>
    </location>
</feature>
<keyword evidence="5 8" id="KW-1133">Transmembrane helix</keyword>
<feature type="transmembrane region" description="Helical" evidence="8">
    <location>
        <begin position="383"/>
        <end position="405"/>
    </location>
</feature>
<dbReference type="EMBL" id="CP012748">
    <property type="protein sequence ID" value="ALL70893.1"/>
    <property type="molecule type" value="Genomic_DNA"/>
</dbReference>
<evidence type="ECO:0000256" key="1">
    <source>
        <dbReference type="ARBA" id="ARBA00004141"/>
    </source>
</evidence>
<sequence length="499" mass="53406">MNASNERARATPEPLNIAAQLRETGDSILATMDSKASQLIEKHTIGYVPTEDRHGKVRDLFTLWFGGNIAPLPIVTGALGVQLFHLNLFWGIVAIVVGQAVGGVLMALHSAQGPQMGIPQMIQSRAQFGSWGALLVTVIAGVMYVGFFASNIVLAGKSLHGIESGVPVPVGIIVGALGSGLIGIIGYRFIHILNRIGTWVLGIGIFVGFWYILTHVSTADFLTRGGFNIAGWLATVSLSALWQIAFAPYVSDYSRYLPENVSVASTFWATYLGCTIGSTLAFVFGAVAVLAVPPGVDAMDAVKQATGPLGLPMLVLFLLSVISHNALNLYGAVLAAITSVQTFAYRWIPTARTRAVFSFVILAACCYAALGASTNFVGNLVDLVLALLVVLVPWTAINLIDFYVIHKGKYDIDSIFEADGGIYGRFNPQALIAYAVGIAVQIPFMNTPTYAGPVPGYLDGADLSWVIGLVLTSPLYYWLATRNTTYRRRLNAGMRASVR</sequence>
<dbReference type="Pfam" id="PF02133">
    <property type="entry name" value="Transp_cyt_pur"/>
    <property type="match status" value="1"/>
</dbReference>
<dbReference type="InterPro" id="IPR001248">
    <property type="entry name" value="Pur-cyt_permease"/>
</dbReference>
<comment type="similarity">
    <text evidence="2 7">Belongs to the purine-cytosine permease (2.A.39) family.</text>
</comment>
<feature type="transmembrane region" description="Helical" evidence="8">
    <location>
        <begin position="355"/>
        <end position="377"/>
    </location>
</feature>
<evidence type="ECO:0000256" key="8">
    <source>
        <dbReference type="SAM" id="Phobius"/>
    </source>
</evidence>
<keyword evidence="4 8" id="KW-0812">Transmembrane</keyword>
<organism evidence="9 10">
    <name type="scientific">Paraburkholderia caribensis MBA4</name>
    <dbReference type="NCBI Taxonomy" id="1323664"/>
    <lineage>
        <taxon>Bacteria</taxon>
        <taxon>Pseudomonadati</taxon>
        <taxon>Pseudomonadota</taxon>
        <taxon>Betaproteobacteria</taxon>
        <taxon>Burkholderiales</taxon>
        <taxon>Burkholderiaceae</taxon>
        <taxon>Paraburkholderia</taxon>
    </lineage>
</organism>
<evidence type="ECO:0000256" key="3">
    <source>
        <dbReference type="ARBA" id="ARBA00022448"/>
    </source>
</evidence>
<dbReference type="PIRSF" id="PIRSF002744">
    <property type="entry name" value="Pur-cyt_permease"/>
    <property type="match status" value="1"/>
</dbReference>
<dbReference type="Proteomes" id="UP000019146">
    <property type="component" value="Plasmid unnamed"/>
</dbReference>
<keyword evidence="9" id="KW-0614">Plasmid</keyword>
<keyword evidence="6 7" id="KW-0472">Membrane</keyword>
<dbReference type="PANTHER" id="PTHR31806">
    <property type="entry name" value="PURINE-CYTOSINE PERMEASE FCY2-RELATED"/>
    <property type="match status" value="1"/>
</dbReference>
<keyword evidence="3 7" id="KW-0813">Transport</keyword>
<dbReference type="AlphaFoldDB" id="A0A0N7JW33"/>
<protein>
    <submittedName>
        <fullName evidence="9">Cytosine/purine/uracil/thiamine/allantoin permease family protein</fullName>
    </submittedName>
</protein>
<reference evidence="9 10" key="1">
    <citation type="journal article" date="2014" name="Genome Announc.">
        <title>Draft Genome Sequence of the Haloacid-Degrading Burkholderia caribensis Strain MBA4.</title>
        <authorList>
            <person name="Pan Y."/>
            <person name="Kong K.F."/>
            <person name="Tsang J.S."/>
        </authorList>
    </citation>
    <scope>NUCLEOTIDE SEQUENCE [LARGE SCALE GENOMIC DNA]</scope>
    <source>
        <strain evidence="9 10">MBA4</strain>
        <plasmid evidence="10">Plasmid</plasmid>
    </source>
</reference>
<evidence type="ECO:0000256" key="5">
    <source>
        <dbReference type="ARBA" id="ARBA00022989"/>
    </source>
</evidence>
<dbReference type="KEGG" id="bcai:K788_0007007"/>
<evidence type="ECO:0000256" key="7">
    <source>
        <dbReference type="PIRNR" id="PIRNR002744"/>
    </source>
</evidence>